<dbReference type="PROSITE" id="PS50113">
    <property type="entry name" value="PAC"/>
    <property type="match status" value="1"/>
</dbReference>
<dbReference type="Gene3D" id="3.30.450.40">
    <property type="match status" value="1"/>
</dbReference>
<dbReference type="InterPro" id="IPR036457">
    <property type="entry name" value="PPM-type-like_dom_sf"/>
</dbReference>
<dbReference type="PANTHER" id="PTHR43156:SF2">
    <property type="entry name" value="STAGE II SPORULATION PROTEIN E"/>
    <property type="match status" value="1"/>
</dbReference>
<dbReference type="EMBL" id="JBHSXS010000023">
    <property type="protein sequence ID" value="MFC6883963.1"/>
    <property type="molecule type" value="Genomic_DNA"/>
</dbReference>
<dbReference type="InterPro" id="IPR029016">
    <property type="entry name" value="GAF-like_dom_sf"/>
</dbReference>
<name>A0ABW2CSD9_9ACTN</name>
<comment type="caution">
    <text evidence="5">The sequence shown here is derived from an EMBL/GenBank/DDBJ whole genome shotgun (WGS) entry which is preliminary data.</text>
</comment>
<dbReference type="NCBIfam" id="TIGR00229">
    <property type="entry name" value="sensory_box"/>
    <property type="match status" value="1"/>
</dbReference>
<dbReference type="CDD" id="cd00130">
    <property type="entry name" value="PAS"/>
    <property type="match status" value="2"/>
</dbReference>
<organism evidence="5 6">
    <name type="scientific">Actinomadura yumaensis</name>
    <dbReference type="NCBI Taxonomy" id="111807"/>
    <lineage>
        <taxon>Bacteria</taxon>
        <taxon>Bacillati</taxon>
        <taxon>Actinomycetota</taxon>
        <taxon>Actinomycetes</taxon>
        <taxon>Streptosporangiales</taxon>
        <taxon>Thermomonosporaceae</taxon>
        <taxon>Actinomadura</taxon>
    </lineage>
</organism>
<feature type="compositionally biased region" description="Basic and acidic residues" evidence="2">
    <location>
        <begin position="425"/>
        <end position="439"/>
    </location>
</feature>
<dbReference type="InterPro" id="IPR013655">
    <property type="entry name" value="PAS_fold_3"/>
</dbReference>
<feature type="region of interest" description="Disordered" evidence="2">
    <location>
        <begin position="420"/>
        <end position="439"/>
    </location>
</feature>
<dbReference type="InterPro" id="IPR035965">
    <property type="entry name" value="PAS-like_dom_sf"/>
</dbReference>
<sequence length="782" mass="84161">MSTETSVPHPRVSGVEGQPMDASDAALYATLLKQAPAGLAFFDTDLRCRRANDALAAMLGVPVRELQQRRPAEVLPEALANAFEDALRRALSEDRPLAENELDLIVPAERAGAGPNSAPGIPGSGEPRPTVPPQAAGPPDAASLGDQPSGPENVHDTDTGGVASRAEAEALPVAPVAPVLAEPPPVPGVGERILTCTWLPARGSDGKPVGVVLTALDMTERRRAEEVIRRKEQRYRSLVEASAQVVWVAAPDGGVIDDAPEWRAITGQTPDDYAGGGWLSVVHPEDRPRIEAIWRECVIDNRVFETNYRVRTKSGTYRHFDVRAVPIWRGDAVVEWVGANTDVTGQREAEEMRGRLTEQLSAAALRTARLQQATSMLAEALTVSQVVQVITEVGRSAIGADYSAVALLDDDKLRLTIVTPSQPGAEHEGRTEGRGGSLDDIKVSDQTVLSVAVRESRPFLAEHPDSLRLQLGRDETGLFLQHTEERAWVGLPLLAAGAPIGALRFSFTRPREITEEERVFLEALAGQCALAVERALLFEREHKTAEELQRSLLPSDLPQLPGMVLAARYNPATRHVQVGGDWYDVFRLPDDRLAVAVGDVMGKGVLAAAGMGRVRNALRALALNDPRPAAVLAGLDRLFSATEDEEQFTTVAYAVIDPETGRGAFSNAGHPPPLLISPDTPARVSTREPGTPLGWPSQRQQTSFSIETGNTVVFYSDGLVENRRRGVDAGLEELVAVAADAPPEVVGDPERLVDFLVDRMLAGYEQVDDVTVLALHVPPKPA</sequence>
<protein>
    <submittedName>
        <fullName evidence="5">SpoIIE family protein phosphatase</fullName>
    </submittedName>
</protein>
<dbReference type="Proteomes" id="UP001596380">
    <property type="component" value="Unassembled WGS sequence"/>
</dbReference>
<dbReference type="SMART" id="SM00331">
    <property type="entry name" value="PP2C_SIG"/>
    <property type="match status" value="1"/>
</dbReference>
<dbReference type="Gene3D" id="3.30.450.20">
    <property type="entry name" value="PAS domain"/>
    <property type="match status" value="3"/>
</dbReference>
<dbReference type="InterPro" id="IPR003018">
    <property type="entry name" value="GAF"/>
</dbReference>
<evidence type="ECO:0000256" key="2">
    <source>
        <dbReference type="SAM" id="MobiDB-lite"/>
    </source>
</evidence>
<dbReference type="SMART" id="SM00091">
    <property type="entry name" value="PAS"/>
    <property type="match status" value="2"/>
</dbReference>
<proteinExistence type="predicted"/>
<dbReference type="InterPro" id="IPR000700">
    <property type="entry name" value="PAS-assoc_C"/>
</dbReference>
<evidence type="ECO:0000313" key="6">
    <source>
        <dbReference type="Proteomes" id="UP001596380"/>
    </source>
</evidence>
<accession>A0ABW2CSD9</accession>
<evidence type="ECO:0000259" key="3">
    <source>
        <dbReference type="PROSITE" id="PS50112"/>
    </source>
</evidence>
<dbReference type="PROSITE" id="PS50112">
    <property type="entry name" value="PAS"/>
    <property type="match status" value="2"/>
</dbReference>
<evidence type="ECO:0000256" key="1">
    <source>
        <dbReference type="ARBA" id="ARBA00022801"/>
    </source>
</evidence>
<reference evidence="6" key="1">
    <citation type="journal article" date="2019" name="Int. J. Syst. Evol. Microbiol.">
        <title>The Global Catalogue of Microorganisms (GCM) 10K type strain sequencing project: providing services to taxonomists for standard genome sequencing and annotation.</title>
        <authorList>
            <consortium name="The Broad Institute Genomics Platform"/>
            <consortium name="The Broad Institute Genome Sequencing Center for Infectious Disease"/>
            <person name="Wu L."/>
            <person name="Ma J."/>
        </authorList>
    </citation>
    <scope>NUCLEOTIDE SEQUENCE [LARGE SCALE GENOMIC DNA]</scope>
    <source>
        <strain evidence="6">JCM 3369</strain>
    </source>
</reference>
<dbReference type="RefSeq" id="WP_378063742.1">
    <property type="nucleotide sequence ID" value="NZ_JBHSXS010000023.1"/>
</dbReference>
<dbReference type="Gene3D" id="3.60.40.10">
    <property type="entry name" value="PPM-type phosphatase domain"/>
    <property type="match status" value="1"/>
</dbReference>
<dbReference type="InterPro" id="IPR000014">
    <property type="entry name" value="PAS"/>
</dbReference>
<feature type="domain" description="PAS" evidence="3">
    <location>
        <begin position="24"/>
        <end position="94"/>
    </location>
</feature>
<dbReference type="SMART" id="SM00065">
    <property type="entry name" value="GAF"/>
    <property type="match status" value="1"/>
</dbReference>
<keyword evidence="6" id="KW-1185">Reference proteome</keyword>
<feature type="domain" description="PAC" evidence="4">
    <location>
        <begin position="304"/>
        <end position="355"/>
    </location>
</feature>
<feature type="domain" description="PAS" evidence="3">
    <location>
        <begin position="231"/>
        <end position="302"/>
    </location>
</feature>
<dbReference type="Pfam" id="PF08448">
    <property type="entry name" value="PAS_4"/>
    <property type="match status" value="1"/>
</dbReference>
<dbReference type="InterPro" id="IPR001932">
    <property type="entry name" value="PPM-type_phosphatase-like_dom"/>
</dbReference>
<dbReference type="SUPFAM" id="SSF55781">
    <property type="entry name" value="GAF domain-like"/>
    <property type="match status" value="1"/>
</dbReference>
<gene>
    <name evidence="5" type="ORF">ACFQKB_29680</name>
</gene>
<dbReference type="Pfam" id="PF13185">
    <property type="entry name" value="GAF_2"/>
    <property type="match status" value="1"/>
</dbReference>
<dbReference type="Pfam" id="PF07228">
    <property type="entry name" value="SpoIIE"/>
    <property type="match status" value="1"/>
</dbReference>
<feature type="region of interest" description="Disordered" evidence="2">
    <location>
        <begin position="108"/>
        <end position="159"/>
    </location>
</feature>
<evidence type="ECO:0000313" key="5">
    <source>
        <dbReference type="EMBL" id="MFC6883963.1"/>
    </source>
</evidence>
<dbReference type="PANTHER" id="PTHR43156">
    <property type="entry name" value="STAGE II SPORULATION PROTEIN E-RELATED"/>
    <property type="match status" value="1"/>
</dbReference>
<dbReference type="Pfam" id="PF08447">
    <property type="entry name" value="PAS_3"/>
    <property type="match status" value="1"/>
</dbReference>
<dbReference type="SUPFAM" id="SSF81606">
    <property type="entry name" value="PP2C-like"/>
    <property type="match status" value="1"/>
</dbReference>
<keyword evidence="1" id="KW-0378">Hydrolase</keyword>
<dbReference type="SUPFAM" id="SSF55785">
    <property type="entry name" value="PYP-like sensor domain (PAS domain)"/>
    <property type="match status" value="2"/>
</dbReference>
<evidence type="ECO:0000259" key="4">
    <source>
        <dbReference type="PROSITE" id="PS50113"/>
    </source>
</evidence>
<dbReference type="InterPro" id="IPR052016">
    <property type="entry name" value="Bact_Sigma-Reg"/>
</dbReference>
<dbReference type="InterPro" id="IPR013656">
    <property type="entry name" value="PAS_4"/>
</dbReference>